<sequence length="428" mass="47895">MSYATGARLPNSRSGASSSSQRSGQVSEVDLVVPTRGFRIVDDQDRELKTILEQIEQQHGVRICLKAQEDPIQISAASPKNAQAAIRSILRSLMLREGHATVWRDSVLVAPLSGDKRAIRILLQDSPGTTWFRPAATLTDSTEVADALAVQAYKSDLAAAMVRVGDGLRYSPNRMRMQIAFGKLFFKERKRGTTSYTLDEFSKLARRVSSRGTSYMEMRLGGESMREKIQHAFSLDPDFGGPQDIENFVIVTTKNVNLEVRVDGNRNCGFTFGSLNVFHREKSHRSVELATACPDKNHDWVLKPNIAASFAQKHHIEALIGKTAWSYYLNKDYIVELSLYRQWSTISGTKSRQPQEPVAGVSVSMYRPEWNDHMANADVSAGPRSWEAFPEQFFKSSMSSADPTRDLDPLDALLHWVGKVQTVLERIV</sequence>
<dbReference type="AlphaFoldDB" id="F8N369"/>
<accession>F8N369</accession>
<evidence type="ECO:0000256" key="1">
    <source>
        <dbReference type="SAM" id="MobiDB-lite"/>
    </source>
</evidence>
<evidence type="ECO:0000259" key="2">
    <source>
        <dbReference type="Pfam" id="PF25482"/>
    </source>
</evidence>
<dbReference type="KEGG" id="nte:NEUTE1DRAFT106292"/>
<dbReference type="Pfam" id="PF25482">
    <property type="entry name" value="DUF7905"/>
    <property type="match status" value="1"/>
</dbReference>
<dbReference type="EMBL" id="GL891382">
    <property type="protein sequence ID" value="EGO53376.1"/>
    <property type="molecule type" value="Genomic_DNA"/>
</dbReference>
<keyword evidence="4" id="KW-1185">Reference proteome</keyword>
<evidence type="ECO:0000313" key="3">
    <source>
        <dbReference type="EMBL" id="EGO53376.1"/>
    </source>
</evidence>
<feature type="compositionally biased region" description="Low complexity" evidence="1">
    <location>
        <begin position="12"/>
        <end position="27"/>
    </location>
</feature>
<gene>
    <name evidence="3" type="ORF">NEUTE1DRAFT_106292</name>
</gene>
<feature type="region of interest" description="Disordered" evidence="1">
    <location>
        <begin position="1"/>
        <end position="27"/>
    </location>
</feature>
<dbReference type="OrthoDB" id="4739136at2759"/>
<organism evidence="3 4">
    <name type="scientific">Neurospora tetrasperma (strain FGSC 2508 / ATCC MYA-4615 / P0657)</name>
    <dbReference type="NCBI Taxonomy" id="510951"/>
    <lineage>
        <taxon>Eukaryota</taxon>
        <taxon>Fungi</taxon>
        <taxon>Dikarya</taxon>
        <taxon>Ascomycota</taxon>
        <taxon>Pezizomycotina</taxon>
        <taxon>Sordariomycetes</taxon>
        <taxon>Sordariomycetidae</taxon>
        <taxon>Sordariales</taxon>
        <taxon>Sordariaceae</taxon>
        <taxon>Neurospora</taxon>
    </lineage>
</organism>
<dbReference type="InterPro" id="IPR057227">
    <property type="entry name" value="DUF7905"/>
</dbReference>
<dbReference type="RefSeq" id="XP_009856987.1">
    <property type="nucleotide sequence ID" value="XM_009858685.1"/>
</dbReference>
<protein>
    <recommendedName>
        <fullName evidence="2">DUF7905 domain-containing protein</fullName>
    </recommendedName>
</protein>
<dbReference type="HOGENOM" id="CLU_586842_0_0_1"/>
<dbReference type="GeneID" id="20822251"/>
<dbReference type="Proteomes" id="UP000008065">
    <property type="component" value="Unassembled WGS sequence"/>
</dbReference>
<reference evidence="4" key="1">
    <citation type="journal article" date="2011" name="Genetics">
        <title>Massive changes in genome architecture accompany the transition to self-fertility in the filamentous fungus Neurospora tetrasperma.</title>
        <authorList>
            <person name="Ellison C.E."/>
            <person name="Stajich J.E."/>
            <person name="Jacobson D.J."/>
            <person name="Natvig D.O."/>
            <person name="Lapidus A."/>
            <person name="Foster B."/>
            <person name="Aerts A."/>
            <person name="Riley R."/>
            <person name="Lindquist E.A."/>
            <person name="Grigoriev I.V."/>
            <person name="Taylor J.W."/>
        </authorList>
    </citation>
    <scope>NUCLEOTIDE SEQUENCE [LARGE SCALE GENOMIC DNA]</scope>
    <source>
        <strain evidence="4">FGSC 2508 / P0657</strain>
    </source>
</reference>
<feature type="domain" description="DUF7905" evidence="2">
    <location>
        <begin position="308"/>
        <end position="396"/>
    </location>
</feature>
<dbReference type="VEuPathDB" id="FungiDB:NEUTE1DRAFT_106292"/>
<evidence type="ECO:0000313" key="4">
    <source>
        <dbReference type="Proteomes" id="UP000008065"/>
    </source>
</evidence>
<proteinExistence type="predicted"/>
<name>F8N369_NEUT8</name>